<evidence type="ECO:0000313" key="2">
    <source>
        <dbReference type="EMBL" id="MBY8887815.1"/>
    </source>
</evidence>
<feature type="region of interest" description="Disordered" evidence="1">
    <location>
        <begin position="37"/>
        <end position="70"/>
    </location>
</feature>
<comment type="caution">
    <text evidence="2">The sequence shown here is derived from an EMBL/GenBank/DDBJ whole genome shotgun (WGS) entry which is preliminary data.</text>
</comment>
<sequence>MGEYREAGEDAVEFGDFGYFGDFMGMDDLANRVDFANEENSEENTAKADRGVDVGEDADEARRRLPPPPC</sequence>
<feature type="compositionally biased region" description="Basic and acidic residues" evidence="1">
    <location>
        <begin position="44"/>
        <end position="53"/>
    </location>
</feature>
<name>A0ABS7QX86_9ACTN</name>
<organism evidence="2 3">
    <name type="scientific">Streptantibioticus parmotrematis</name>
    <dbReference type="NCBI Taxonomy" id="2873249"/>
    <lineage>
        <taxon>Bacteria</taxon>
        <taxon>Bacillati</taxon>
        <taxon>Actinomycetota</taxon>
        <taxon>Actinomycetes</taxon>
        <taxon>Kitasatosporales</taxon>
        <taxon>Streptomycetaceae</taxon>
        <taxon>Streptantibioticus</taxon>
    </lineage>
</organism>
<dbReference type="RefSeq" id="WP_222980563.1">
    <property type="nucleotide sequence ID" value="NZ_JAINVZ010000019.1"/>
</dbReference>
<evidence type="ECO:0000313" key="3">
    <source>
        <dbReference type="Proteomes" id="UP001198565"/>
    </source>
</evidence>
<proteinExistence type="predicted"/>
<evidence type="ECO:0000256" key="1">
    <source>
        <dbReference type="SAM" id="MobiDB-lite"/>
    </source>
</evidence>
<dbReference type="Proteomes" id="UP001198565">
    <property type="component" value="Unassembled WGS sequence"/>
</dbReference>
<gene>
    <name evidence="2" type="ORF">K7472_23660</name>
</gene>
<accession>A0ABS7QX86</accession>
<reference evidence="2 3" key="1">
    <citation type="submission" date="2021-08" db="EMBL/GenBank/DDBJ databases">
        <title>Streptomyces sp. PTM05 isolated from lichen.</title>
        <authorList>
            <person name="Somphong A."/>
            <person name="Phongsopitanun W."/>
            <person name="Tanasupawat S."/>
        </authorList>
    </citation>
    <scope>NUCLEOTIDE SEQUENCE [LARGE SCALE GENOMIC DNA]</scope>
    <source>
        <strain evidence="2 3">Ptm05</strain>
    </source>
</reference>
<protein>
    <submittedName>
        <fullName evidence="2">Uncharacterized protein</fullName>
    </submittedName>
</protein>
<dbReference type="EMBL" id="JAINVZ010000019">
    <property type="protein sequence ID" value="MBY8887815.1"/>
    <property type="molecule type" value="Genomic_DNA"/>
</dbReference>
<keyword evidence="3" id="KW-1185">Reference proteome</keyword>